<reference evidence="2" key="1">
    <citation type="submission" date="2014-09" db="EMBL/GenBank/DDBJ databases">
        <authorList>
            <person name="Sharma Rahul"/>
            <person name="Thines Marco"/>
        </authorList>
    </citation>
    <scope>NUCLEOTIDE SEQUENCE [LARGE SCALE GENOMIC DNA]</scope>
</reference>
<accession>A0A0P1AZ91</accession>
<sequence>MIVIYTWASSSRLYHSTKRKVSYNLTWAYTLTFRSLAEEQLVATMMRVAATSTEFGYHETATLEVRKYAFKVFYTS</sequence>
<name>A0A0P1AZ91_PLAHL</name>
<protein>
    <submittedName>
        <fullName evidence="1">Uncharacterized protein</fullName>
    </submittedName>
</protein>
<dbReference type="Proteomes" id="UP000054928">
    <property type="component" value="Unassembled WGS sequence"/>
</dbReference>
<keyword evidence="2" id="KW-1185">Reference proteome</keyword>
<organism evidence="1 2">
    <name type="scientific">Plasmopara halstedii</name>
    <name type="common">Downy mildew of sunflower</name>
    <dbReference type="NCBI Taxonomy" id="4781"/>
    <lineage>
        <taxon>Eukaryota</taxon>
        <taxon>Sar</taxon>
        <taxon>Stramenopiles</taxon>
        <taxon>Oomycota</taxon>
        <taxon>Peronosporomycetes</taxon>
        <taxon>Peronosporales</taxon>
        <taxon>Peronosporaceae</taxon>
        <taxon>Plasmopara</taxon>
    </lineage>
</organism>
<proteinExistence type="predicted"/>
<dbReference type="AlphaFoldDB" id="A0A0P1AZ91"/>
<dbReference type="RefSeq" id="XP_024583265.1">
    <property type="nucleotide sequence ID" value="XM_024717803.1"/>
</dbReference>
<dbReference type="GeneID" id="36398625"/>
<evidence type="ECO:0000313" key="1">
    <source>
        <dbReference type="EMBL" id="CEG46896.1"/>
    </source>
</evidence>
<evidence type="ECO:0000313" key="2">
    <source>
        <dbReference type="Proteomes" id="UP000054928"/>
    </source>
</evidence>
<dbReference type="EMBL" id="CCYD01002371">
    <property type="protein sequence ID" value="CEG46896.1"/>
    <property type="molecule type" value="Genomic_DNA"/>
</dbReference>